<accession>A0A512DER5</accession>
<feature type="domain" description="AB hydrolase-1" evidence="1">
    <location>
        <begin position="19"/>
        <end position="218"/>
    </location>
</feature>
<dbReference type="InterPro" id="IPR000073">
    <property type="entry name" value="AB_hydrolase_1"/>
</dbReference>
<keyword evidence="3" id="KW-1185">Reference proteome</keyword>
<sequence length="258" mass="27066">MSAHALTTLTTRAGRATPVVFVHGVRTSSAIWAPQVRAMERSGHTCVAVDLPGHGTRTHERFTLAGALATIDAAVDDVADRVGAAPLVVGLSLGGYSTLAYAARHQHKVAGVLLAGCSTEIRGKPVHVYRAVAHHVSRALRPTGGTWHVVTDMLAAMRGHSSLADLRLLRAPVWLVNGRRDVLRLEERRYLAARPGTRLTVVPRAGHDVNSHAPLAFNRILLDVLHELRSAAASAASAAGVAAGAAATGLARAVPTHA</sequence>
<dbReference type="GO" id="GO:0003824">
    <property type="term" value="F:catalytic activity"/>
    <property type="evidence" value="ECO:0007669"/>
    <property type="project" value="UniProtKB-ARBA"/>
</dbReference>
<dbReference type="Gene3D" id="3.40.50.1820">
    <property type="entry name" value="alpha/beta hydrolase"/>
    <property type="match status" value="1"/>
</dbReference>
<dbReference type="RefSeq" id="WP_146905389.1">
    <property type="nucleotide sequence ID" value="NZ_BAAARM010000001.1"/>
</dbReference>
<dbReference type="AlphaFoldDB" id="A0A512DER5"/>
<proteinExistence type="predicted"/>
<name>A0A512DER5_9CELL</name>
<evidence type="ECO:0000313" key="3">
    <source>
        <dbReference type="Proteomes" id="UP000321181"/>
    </source>
</evidence>
<evidence type="ECO:0000313" key="2">
    <source>
        <dbReference type="EMBL" id="GEO34932.1"/>
    </source>
</evidence>
<dbReference type="PANTHER" id="PTHR43798">
    <property type="entry name" value="MONOACYLGLYCEROL LIPASE"/>
    <property type="match status" value="1"/>
</dbReference>
<dbReference type="SUPFAM" id="SSF53474">
    <property type="entry name" value="alpha/beta-Hydrolases"/>
    <property type="match status" value="1"/>
</dbReference>
<dbReference type="InterPro" id="IPR029058">
    <property type="entry name" value="AB_hydrolase_fold"/>
</dbReference>
<evidence type="ECO:0000259" key="1">
    <source>
        <dbReference type="Pfam" id="PF12697"/>
    </source>
</evidence>
<comment type="caution">
    <text evidence="2">The sequence shown here is derived from an EMBL/GenBank/DDBJ whole genome shotgun (WGS) entry which is preliminary data.</text>
</comment>
<dbReference type="OrthoDB" id="5495375at2"/>
<organism evidence="2 3">
    <name type="scientific">Cellulomonas aerilata</name>
    <dbReference type="NCBI Taxonomy" id="515326"/>
    <lineage>
        <taxon>Bacteria</taxon>
        <taxon>Bacillati</taxon>
        <taxon>Actinomycetota</taxon>
        <taxon>Actinomycetes</taxon>
        <taxon>Micrococcales</taxon>
        <taxon>Cellulomonadaceae</taxon>
        <taxon>Cellulomonas</taxon>
    </lineage>
</organism>
<reference evidence="2 3" key="1">
    <citation type="submission" date="2019-07" db="EMBL/GenBank/DDBJ databases">
        <title>Whole genome shotgun sequence of Cellulomonas aerilata NBRC 106308.</title>
        <authorList>
            <person name="Hosoyama A."/>
            <person name="Uohara A."/>
            <person name="Ohji S."/>
            <person name="Ichikawa N."/>
        </authorList>
    </citation>
    <scope>NUCLEOTIDE SEQUENCE [LARGE SCALE GENOMIC DNA]</scope>
    <source>
        <strain evidence="2 3">NBRC 106308</strain>
    </source>
</reference>
<dbReference type="InterPro" id="IPR050266">
    <property type="entry name" value="AB_hydrolase_sf"/>
</dbReference>
<dbReference type="EMBL" id="BJYY01000016">
    <property type="protein sequence ID" value="GEO34932.1"/>
    <property type="molecule type" value="Genomic_DNA"/>
</dbReference>
<protein>
    <submittedName>
        <fullName evidence="2">Lysophospholipase</fullName>
    </submittedName>
</protein>
<gene>
    <name evidence="2" type="ORF">CAE01nite_26570</name>
</gene>
<dbReference type="Proteomes" id="UP000321181">
    <property type="component" value="Unassembled WGS sequence"/>
</dbReference>
<dbReference type="Pfam" id="PF12697">
    <property type="entry name" value="Abhydrolase_6"/>
    <property type="match status" value="1"/>
</dbReference>